<reference evidence="5" key="1">
    <citation type="submission" date="2021-01" db="EMBL/GenBank/DDBJ databases">
        <title>Whole genome shotgun sequence of Actinocatenispora rupis NBRC 107355.</title>
        <authorList>
            <person name="Komaki H."/>
            <person name="Tamura T."/>
        </authorList>
    </citation>
    <scope>NUCLEOTIDE SEQUENCE</scope>
    <source>
        <strain evidence="5">NBRC 107355</strain>
    </source>
</reference>
<evidence type="ECO:0000256" key="2">
    <source>
        <dbReference type="PROSITE-ProRule" id="PRU00335"/>
    </source>
</evidence>
<dbReference type="InterPro" id="IPR001647">
    <property type="entry name" value="HTH_TetR"/>
</dbReference>
<evidence type="ECO:0000256" key="1">
    <source>
        <dbReference type="ARBA" id="ARBA00023125"/>
    </source>
</evidence>
<sequence>MPARAEPHRTDARSTEARRAGVPRAKAGRTGETRRAGEKGAGARRDSPRRALLDATIGHLAEHGTDGLTLRGLAAALGTSHRMLIYHFGGKDQLLVEVALEMERRQRDAFADIGLAPGTDPRRAMRSMYRQLSDPTLTPYMRLFFDLYGRGLRGDPAAGSLLDGVVEQWLAPLTEFIAAQGVPAGKAADDARLALAVARGLALDVLTTGDRAAVDRAAERFFTLIEADWPPA</sequence>
<keyword evidence="1 2" id="KW-0238">DNA-binding</keyword>
<dbReference type="PANTHER" id="PTHR30055">
    <property type="entry name" value="HTH-TYPE TRANSCRIPTIONAL REGULATOR RUTR"/>
    <property type="match status" value="1"/>
</dbReference>
<feature type="compositionally biased region" description="Basic and acidic residues" evidence="3">
    <location>
        <begin position="1"/>
        <end position="19"/>
    </location>
</feature>
<dbReference type="InterPro" id="IPR036271">
    <property type="entry name" value="Tet_transcr_reg_TetR-rel_C_sf"/>
</dbReference>
<feature type="domain" description="HTH tetR-type" evidence="4">
    <location>
        <begin position="46"/>
        <end position="106"/>
    </location>
</feature>
<dbReference type="PROSITE" id="PS50977">
    <property type="entry name" value="HTH_TETR_2"/>
    <property type="match status" value="1"/>
</dbReference>
<dbReference type="EMBL" id="BOMB01000010">
    <property type="protein sequence ID" value="GID10837.1"/>
    <property type="molecule type" value="Genomic_DNA"/>
</dbReference>
<proteinExistence type="predicted"/>
<evidence type="ECO:0000313" key="5">
    <source>
        <dbReference type="EMBL" id="GID10837.1"/>
    </source>
</evidence>
<dbReference type="Gene3D" id="1.10.357.10">
    <property type="entry name" value="Tetracycline Repressor, domain 2"/>
    <property type="match status" value="1"/>
</dbReference>
<feature type="region of interest" description="Disordered" evidence="3">
    <location>
        <begin position="1"/>
        <end position="48"/>
    </location>
</feature>
<dbReference type="GO" id="GO:0000976">
    <property type="term" value="F:transcription cis-regulatory region binding"/>
    <property type="evidence" value="ECO:0007669"/>
    <property type="project" value="TreeGrafter"/>
</dbReference>
<comment type="caution">
    <text evidence="5">The sequence shown here is derived from an EMBL/GenBank/DDBJ whole genome shotgun (WGS) entry which is preliminary data.</text>
</comment>
<protein>
    <submittedName>
        <fullName evidence="5">TetR family transcriptional regulator</fullName>
    </submittedName>
</protein>
<dbReference type="AlphaFoldDB" id="A0A8J3NBM8"/>
<dbReference type="SUPFAM" id="SSF48498">
    <property type="entry name" value="Tetracyclin repressor-like, C-terminal domain"/>
    <property type="match status" value="1"/>
</dbReference>
<evidence type="ECO:0000256" key="3">
    <source>
        <dbReference type="SAM" id="MobiDB-lite"/>
    </source>
</evidence>
<dbReference type="InterPro" id="IPR009057">
    <property type="entry name" value="Homeodomain-like_sf"/>
</dbReference>
<evidence type="ECO:0000313" key="6">
    <source>
        <dbReference type="Proteomes" id="UP000612808"/>
    </source>
</evidence>
<dbReference type="PANTHER" id="PTHR30055:SF226">
    <property type="entry name" value="HTH-TYPE TRANSCRIPTIONAL REGULATOR PKSA"/>
    <property type="match status" value="1"/>
</dbReference>
<organism evidence="5 6">
    <name type="scientific">Actinocatenispora rupis</name>
    <dbReference type="NCBI Taxonomy" id="519421"/>
    <lineage>
        <taxon>Bacteria</taxon>
        <taxon>Bacillati</taxon>
        <taxon>Actinomycetota</taxon>
        <taxon>Actinomycetes</taxon>
        <taxon>Micromonosporales</taxon>
        <taxon>Micromonosporaceae</taxon>
        <taxon>Actinocatenispora</taxon>
    </lineage>
</organism>
<gene>
    <name evidence="5" type="ORF">Aru02nite_17260</name>
</gene>
<dbReference type="Proteomes" id="UP000612808">
    <property type="component" value="Unassembled WGS sequence"/>
</dbReference>
<dbReference type="GO" id="GO:0003700">
    <property type="term" value="F:DNA-binding transcription factor activity"/>
    <property type="evidence" value="ECO:0007669"/>
    <property type="project" value="TreeGrafter"/>
</dbReference>
<dbReference type="SUPFAM" id="SSF46689">
    <property type="entry name" value="Homeodomain-like"/>
    <property type="match status" value="1"/>
</dbReference>
<name>A0A8J3NBM8_9ACTN</name>
<keyword evidence="6" id="KW-1185">Reference proteome</keyword>
<accession>A0A8J3NBM8</accession>
<feature type="DNA-binding region" description="H-T-H motif" evidence="2">
    <location>
        <begin position="69"/>
        <end position="88"/>
    </location>
</feature>
<feature type="compositionally biased region" description="Basic and acidic residues" evidence="3">
    <location>
        <begin position="29"/>
        <end position="48"/>
    </location>
</feature>
<dbReference type="Pfam" id="PF00440">
    <property type="entry name" value="TetR_N"/>
    <property type="match status" value="1"/>
</dbReference>
<dbReference type="InterPro" id="IPR050109">
    <property type="entry name" value="HTH-type_TetR-like_transc_reg"/>
</dbReference>
<dbReference type="RefSeq" id="WP_203656416.1">
    <property type="nucleotide sequence ID" value="NZ_BAAAZM010000004.1"/>
</dbReference>
<evidence type="ECO:0000259" key="4">
    <source>
        <dbReference type="PROSITE" id="PS50977"/>
    </source>
</evidence>